<accession>A0A0D2X446</accession>
<dbReference type="PANTHER" id="PTHR11132">
    <property type="entry name" value="SOLUTE CARRIER FAMILY 35"/>
    <property type="match status" value="1"/>
</dbReference>
<dbReference type="eggNOG" id="KOG1444">
    <property type="taxonomic scope" value="Eukaryota"/>
</dbReference>
<evidence type="ECO:0000256" key="6">
    <source>
        <dbReference type="SAM" id="Phobius"/>
    </source>
</evidence>
<evidence type="ECO:0000256" key="3">
    <source>
        <dbReference type="ARBA" id="ARBA00022989"/>
    </source>
</evidence>
<dbReference type="OMA" id="TIVAGWE"/>
<feature type="compositionally biased region" description="Polar residues" evidence="5">
    <location>
        <begin position="17"/>
        <end position="27"/>
    </location>
</feature>
<dbReference type="InterPro" id="IPR050186">
    <property type="entry name" value="TPT_transporter"/>
</dbReference>
<evidence type="ECO:0000256" key="1">
    <source>
        <dbReference type="ARBA" id="ARBA00004141"/>
    </source>
</evidence>
<dbReference type="RefSeq" id="XP_004345469.1">
    <property type="nucleotide sequence ID" value="XM_004345419.2"/>
</dbReference>
<feature type="region of interest" description="Disordered" evidence="5">
    <location>
        <begin position="17"/>
        <end position="37"/>
    </location>
</feature>
<feature type="transmembrane region" description="Helical" evidence="6">
    <location>
        <begin position="378"/>
        <end position="398"/>
    </location>
</feature>
<name>A0A0D2X446_CAPO3</name>
<dbReference type="Proteomes" id="UP000008743">
    <property type="component" value="Unassembled WGS sequence"/>
</dbReference>
<evidence type="ECO:0000256" key="4">
    <source>
        <dbReference type="ARBA" id="ARBA00023136"/>
    </source>
</evidence>
<keyword evidence="2 6" id="KW-0812">Transmembrane</keyword>
<dbReference type="OrthoDB" id="417037at2759"/>
<feature type="region of interest" description="Disordered" evidence="5">
    <location>
        <begin position="149"/>
        <end position="194"/>
    </location>
</feature>
<feature type="transmembrane region" description="Helical" evidence="6">
    <location>
        <begin position="232"/>
        <end position="254"/>
    </location>
</feature>
<evidence type="ECO:0000313" key="9">
    <source>
        <dbReference type="Proteomes" id="UP000008743"/>
    </source>
</evidence>
<feature type="transmembrane region" description="Helical" evidence="6">
    <location>
        <begin position="418"/>
        <end position="438"/>
    </location>
</feature>
<organism evidence="8 9">
    <name type="scientific">Capsaspora owczarzaki (strain ATCC 30864)</name>
    <dbReference type="NCBI Taxonomy" id="595528"/>
    <lineage>
        <taxon>Eukaryota</taxon>
        <taxon>Filasterea</taxon>
        <taxon>Capsaspora</taxon>
    </lineage>
</organism>
<protein>
    <submittedName>
        <fullName evidence="8">Solute carrier family 35</fullName>
    </submittedName>
</protein>
<gene>
    <name evidence="8" type="ORF">CAOG_005879</name>
</gene>
<evidence type="ECO:0000259" key="7">
    <source>
        <dbReference type="Pfam" id="PF03151"/>
    </source>
</evidence>
<feature type="transmembrane region" description="Helical" evidence="6">
    <location>
        <begin position="202"/>
        <end position="220"/>
    </location>
</feature>
<dbReference type="InParanoid" id="A0A0D2X446"/>
<comment type="subcellular location">
    <subcellularLocation>
        <location evidence="1">Membrane</location>
        <topology evidence="1">Multi-pass membrane protein</topology>
    </subcellularLocation>
</comment>
<reference evidence="9" key="1">
    <citation type="submission" date="2011-02" db="EMBL/GenBank/DDBJ databases">
        <title>The Genome Sequence of Capsaspora owczarzaki ATCC 30864.</title>
        <authorList>
            <person name="Russ C."/>
            <person name="Cuomo C."/>
            <person name="Burger G."/>
            <person name="Gray M.W."/>
            <person name="Holland P.W.H."/>
            <person name="King N."/>
            <person name="Lang F.B.F."/>
            <person name="Roger A.J."/>
            <person name="Ruiz-Trillo I."/>
            <person name="Young S.K."/>
            <person name="Zeng Q."/>
            <person name="Gargeya S."/>
            <person name="Alvarado L."/>
            <person name="Berlin A."/>
            <person name="Chapman S.B."/>
            <person name="Chen Z."/>
            <person name="Freedman E."/>
            <person name="Gellesch M."/>
            <person name="Goldberg J."/>
            <person name="Griggs A."/>
            <person name="Gujja S."/>
            <person name="Heilman E."/>
            <person name="Heiman D."/>
            <person name="Howarth C."/>
            <person name="Mehta T."/>
            <person name="Neiman D."/>
            <person name="Pearson M."/>
            <person name="Roberts A."/>
            <person name="Saif S."/>
            <person name="Shea T."/>
            <person name="Shenoy N."/>
            <person name="Sisk P."/>
            <person name="Stolte C."/>
            <person name="Sykes S."/>
            <person name="White J."/>
            <person name="Yandava C."/>
            <person name="Haas B."/>
            <person name="Nusbaum C."/>
            <person name="Birren B."/>
        </authorList>
    </citation>
    <scope>NUCLEOTIDE SEQUENCE</scope>
    <source>
        <strain evidence="9">ATCC 30864</strain>
    </source>
</reference>
<evidence type="ECO:0000256" key="2">
    <source>
        <dbReference type="ARBA" id="ARBA00022692"/>
    </source>
</evidence>
<dbReference type="AlphaFoldDB" id="A0A0D2X446"/>
<sequence>MRNPAVLSVLQDTFGSATASPTISTAPGTPLPGTMSPLSLSTSASATGLPQIALLSPAAAVAAAAALHQQYQQSTGNAGRRTTLPLLQDAAALSDDDTSQTPISQAARQQPHLALLGQHWSQQSGAATTPATGITGDTAAVVIPPLDRRDQDPMLSISPNKTKHSSDWSSSQHHLLAGRGPVPSDSAAPDPRPFKPAASRRWRIITAVAYGTCSLMIMFVNKAVLTTYAFPSFVVLALAQFAFTALVLRALQLFRFVRLPAMSRSVVSKAAPLSVLFVLNSTSGLGGTQHLSLPMLTVLRRFSIFLTMVLERLVLGNRAPTPVVMSVGLLILGAIVAAWSDLAYDRDGYVLVMINNLCTALSGVLLKKRLDARDLGTLGLLYYNSLLGIPLAMAYLVLVPEEWTAVANYPAWTEPLFVLWFALTMCMGLLLNYTMYLCTNANSPLTTTVVGVKNTISTYSGMMFGTYYRYSPENFLGINLSVAGSLVYSYTTFGASKSRATG</sequence>
<proteinExistence type="predicted"/>
<dbReference type="Pfam" id="PF03151">
    <property type="entry name" value="TPT"/>
    <property type="match status" value="1"/>
</dbReference>
<dbReference type="FunCoup" id="A0A0D2X446">
    <property type="interactions" value="151"/>
</dbReference>
<evidence type="ECO:0000313" key="8">
    <source>
        <dbReference type="EMBL" id="KJE95424.1"/>
    </source>
</evidence>
<dbReference type="InterPro" id="IPR004853">
    <property type="entry name" value="Sugar_P_trans_dom"/>
</dbReference>
<keyword evidence="3 6" id="KW-1133">Transmembrane helix</keyword>
<feature type="transmembrane region" description="Helical" evidence="6">
    <location>
        <begin position="322"/>
        <end position="342"/>
    </location>
</feature>
<dbReference type="GO" id="GO:0016020">
    <property type="term" value="C:membrane"/>
    <property type="evidence" value="ECO:0007669"/>
    <property type="project" value="UniProtKB-SubCell"/>
</dbReference>
<keyword evidence="9" id="KW-1185">Reference proteome</keyword>
<feature type="transmembrane region" description="Helical" evidence="6">
    <location>
        <begin position="348"/>
        <end position="366"/>
    </location>
</feature>
<keyword evidence="4 6" id="KW-0472">Membrane</keyword>
<evidence type="ECO:0000256" key="5">
    <source>
        <dbReference type="SAM" id="MobiDB-lite"/>
    </source>
</evidence>
<dbReference type="PhylomeDB" id="A0A0D2X446"/>
<feature type="domain" description="Sugar phosphate transporter" evidence="7">
    <location>
        <begin position="212"/>
        <end position="489"/>
    </location>
</feature>
<dbReference type="EMBL" id="KE346369">
    <property type="protein sequence ID" value="KJE95424.1"/>
    <property type="molecule type" value="Genomic_DNA"/>
</dbReference>